<sequence>MNFITLLGLELHRKWVTSKRYPLNFYASIVFAAVILILVISGASYLSGGALSLQRMESLVLGYYLWTLTVGISSTAAEDVVEGANLGTLPHILTSATTLFSVLLARKVVLVLYQLLVVGVGFVFIHLYFDLQVTFHPMMLWVFLQIVVAGFAVSYLLGAIALVNKQMSTFVAFVQLLLIMVFLVPIESELSLYIPVSGSMYLLRSLASGIPVEASQVVLASLPGVILFMLSSLFFHFMYKQAKRRDVVTQL</sequence>
<feature type="transmembrane region" description="Helical" evidence="1">
    <location>
        <begin position="25"/>
        <end position="46"/>
    </location>
</feature>
<evidence type="ECO:0008006" key="4">
    <source>
        <dbReference type="Google" id="ProtNLM"/>
    </source>
</evidence>
<feature type="transmembrane region" description="Helical" evidence="1">
    <location>
        <begin position="58"/>
        <end position="77"/>
    </location>
</feature>
<comment type="caution">
    <text evidence="2">The sequence shown here is derived from an EMBL/GenBank/DDBJ whole genome shotgun (WGS) entry which is preliminary data.</text>
</comment>
<keyword evidence="1" id="KW-0472">Membrane</keyword>
<name>A0A4Q7EDN5_9GAMM</name>
<proteinExistence type="predicted"/>
<evidence type="ECO:0000313" key="3">
    <source>
        <dbReference type="Proteomes" id="UP000292345"/>
    </source>
</evidence>
<dbReference type="EMBL" id="PPUZ01000024">
    <property type="protein sequence ID" value="RZM81242.1"/>
    <property type="molecule type" value="Genomic_DNA"/>
</dbReference>
<dbReference type="AlphaFoldDB" id="A0A4Q7EDN5"/>
<feature type="transmembrane region" description="Helical" evidence="1">
    <location>
        <begin position="141"/>
        <end position="163"/>
    </location>
</feature>
<reference evidence="2 3" key="1">
    <citation type="submission" date="2018-01" db="EMBL/GenBank/DDBJ databases">
        <title>Co-occurrence of chitin degradation, pigmentation and bioactivity in marine Pseudoalteromonas.</title>
        <authorList>
            <person name="Paulsen S."/>
            <person name="Gram L."/>
            <person name="Machado H."/>
        </authorList>
    </citation>
    <scope>NUCLEOTIDE SEQUENCE [LARGE SCALE GENOMIC DNA]</scope>
    <source>
        <strain evidence="2 3">S1946</strain>
    </source>
</reference>
<gene>
    <name evidence="2" type="ORF">C3B51_09665</name>
</gene>
<organism evidence="2 3">
    <name type="scientific">Pseudoalteromonas rubra</name>
    <dbReference type="NCBI Taxonomy" id="43658"/>
    <lineage>
        <taxon>Bacteria</taxon>
        <taxon>Pseudomonadati</taxon>
        <taxon>Pseudomonadota</taxon>
        <taxon>Gammaproteobacteria</taxon>
        <taxon>Alteromonadales</taxon>
        <taxon>Pseudoalteromonadaceae</taxon>
        <taxon>Pseudoalteromonas</taxon>
    </lineage>
</organism>
<feature type="transmembrane region" description="Helical" evidence="1">
    <location>
        <begin position="170"/>
        <end position="194"/>
    </location>
</feature>
<evidence type="ECO:0000313" key="2">
    <source>
        <dbReference type="EMBL" id="RZM81242.1"/>
    </source>
</evidence>
<accession>A0A4Q7EDN5</accession>
<protein>
    <recommendedName>
        <fullName evidence="4">ABC-2 type transporter domain-containing protein</fullName>
    </recommendedName>
</protein>
<feature type="transmembrane region" description="Helical" evidence="1">
    <location>
        <begin position="83"/>
        <end position="104"/>
    </location>
</feature>
<dbReference type="Proteomes" id="UP000292345">
    <property type="component" value="Unassembled WGS sequence"/>
</dbReference>
<keyword evidence="1" id="KW-0812">Transmembrane</keyword>
<feature type="transmembrane region" description="Helical" evidence="1">
    <location>
        <begin position="214"/>
        <end position="235"/>
    </location>
</feature>
<evidence type="ECO:0000256" key="1">
    <source>
        <dbReference type="SAM" id="Phobius"/>
    </source>
</evidence>
<feature type="transmembrane region" description="Helical" evidence="1">
    <location>
        <begin position="111"/>
        <end position="129"/>
    </location>
</feature>
<dbReference type="RefSeq" id="WP_130244902.1">
    <property type="nucleotide sequence ID" value="NZ_PPUZ01000024.1"/>
</dbReference>
<keyword evidence="1" id="KW-1133">Transmembrane helix</keyword>